<name>A0A4C1Z4G5_EUMVA</name>
<comment type="caution">
    <text evidence="2">The sequence shown here is derived from an EMBL/GenBank/DDBJ whole genome shotgun (WGS) entry which is preliminary data.</text>
</comment>
<feature type="region of interest" description="Disordered" evidence="1">
    <location>
        <begin position="21"/>
        <end position="42"/>
    </location>
</feature>
<sequence>MRPSARAIRGARLTFFRAKPPSHSLVARAGSGSLRKGGETKNPQRNFILWNYRISFPRIDRRGARPSRRADAGSSARFASKQPPLGRRRTAPSAAPTSP</sequence>
<accession>A0A4C1Z4G5</accession>
<feature type="region of interest" description="Disordered" evidence="1">
    <location>
        <begin position="60"/>
        <end position="99"/>
    </location>
</feature>
<evidence type="ECO:0000256" key="1">
    <source>
        <dbReference type="SAM" id="MobiDB-lite"/>
    </source>
</evidence>
<dbReference type="EMBL" id="BGZK01001541">
    <property type="protein sequence ID" value="GBP81974.1"/>
    <property type="molecule type" value="Genomic_DNA"/>
</dbReference>
<feature type="compositionally biased region" description="Basic and acidic residues" evidence="1">
    <location>
        <begin position="60"/>
        <end position="71"/>
    </location>
</feature>
<reference evidence="2 3" key="1">
    <citation type="journal article" date="2019" name="Commun. Biol.">
        <title>The bagworm genome reveals a unique fibroin gene that provides high tensile strength.</title>
        <authorList>
            <person name="Kono N."/>
            <person name="Nakamura H."/>
            <person name="Ohtoshi R."/>
            <person name="Tomita M."/>
            <person name="Numata K."/>
            <person name="Arakawa K."/>
        </authorList>
    </citation>
    <scope>NUCLEOTIDE SEQUENCE [LARGE SCALE GENOMIC DNA]</scope>
</reference>
<proteinExistence type="predicted"/>
<organism evidence="2 3">
    <name type="scientific">Eumeta variegata</name>
    <name type="common">Bagworm moth</name>
    <name type="synonym">Eumeta japonica</name>
    <dbReference type="NCBI Taxonomy" id="151549"/>
    <lineage>
        <taxon>Eukaryota</taxon>
        <taxon>Metazoa</taxon>
        <taxon>Ecdysozoa</taxon>
        <taxon>Arthropoda</taxon>
        <taxon>Hexapoda</taxon>
        <taxon>Insecta</taxon>
        <taxon>Pterygota</taxon>
        <taxon>Neoptera</taxon>
        <taxon>Endopterygota</taxon>
        <taxon>Lepidoptera</taxon>
        <taxon>Glossata</taxon>
        <taxon>Ditrysia</taxon>
        <taxon>Tineoidea</taxon>
        <taxon>Psychidae</taxon>
        <taxon>Oiketicinae</taxon>
        <taxon>Eumeta</taxon>
    </lineage>
</organism>
<gene>
    <name evidence="2" type="ORF">EVAR_65580_1</name>
</gene>
<evidence type="ECO:0000313" key="2">
    <source>
        <dbReference type="EMBL" id="GBP81974.1"/>
    </source>
</evidence>
<protein>
    <submittedName>
        <fullName evidence="2">Uncharacterized protein</fullName>
    </submittedName>
</protein>
<dbReference type="Proteomes" id="UP000299102">
    <property type="component" value="Unassembled WGS sequence"/>
</dbReference>
<dbReference type="AlphaFoldDB" id="A0A4C1Z4G5"/>
<keyword evidence="3" id="KW-1185">Reference proteome</keyword>
<evidence type="ECO:0000313" key="3">
    <source>
        <dbReference type="Proteomes" id="UP000299102"/>
    </source>
</evidence>